<evidence type="ECO:0000313" key="3">
    <source>
        <dbReference type="EMBL" id="SLM88691.1"/>
    </source>
</evidence>
<evidence type="ECO:0000313" key="4">
    <source>
        <dbReference type="Proteomes" id="UP000195981"/>
    </source>
</evidence>
<dbReference type="PANTHER" id="PTHR31435:SF10">
    <property type="entry name" value="BSR4717 PROTEIN"/>
    <property type="match status" value="1"/>
</dbReference>
<dbReference type="Proteomes" id="UP000195981">
    <property type="component" value="Unassembled WGS sequence"/>
</dbReference>
<organism evidence="3 4">
    <name type="scientific">Brachybacterium nesterenkovii</name>
    <dbReference type="NCBI Taxonomy" id="47847"/>
    <lineage>
        <taxon>Bacteria</taxon>
        <taxon>Bacillati</taxon>
        <taxon>Actinomycetota</taxon>
        <taxon>Actinomycetes</taxon>
        <taxon>Micrococcales</taxon>
        <taxon>Dermabacteraceae</taxon>
        <taxon>Brachybacterium</taxon>
    </lineage>
</organism>
<gene>
    <name evidence="3" type="ORF">FM110_02215</name>
</gene>
<dbReference type="PANTHER" id="PTHR31435">
    <property type="entry name" value="PROTEIN NATD1"/>
    <property type="match status" value="1"/>
</dbReference>
<feature type="domain" description="N-acetyltransferase" evidence="2">
    <location>
        <begin position="21"/>
        <end position="111"/>
    </location>
</feature>
<dbReference type="PROSITE" id="PS51729">
    <property type="entry name" value="GNAT_YJDJ"/>
    <property type="match status" value="1"/>
</dbReference>
<protein>
    <recommendedName>
        <fullName evidence="2">N-acetyltransferase domain-containing protein</fullName>
    </recommendedName>
</protein>
<dbReference type="InterPro" id="IPR045057">
    <property type="entry name" value="Gcn5-rel_NAT"/>
</dbReference>
<dbReference type="RefSeq" id="WP_087102247.1">
    <property type="nucleotide sequence ID" value="NZ_FWFG01000020.1"/>
</dbReference>
<feature type="region of interest" description="Disordered" evidence="1">
    <location>
        <begin position="1"/>
        <end position="23"/>
    </location>
</feature>
<dbReference type="SUPFAM" id="SSF55729">
    <property type="entry name" value="Acyl-CoA N-acyltransferases (Nat)"/>
    <property type="match status" value="1"/>
</dbReference>
<dbReference type="Pfam" id="PF14542">
    <property type="entry name" value="Acetyltransf_CG"/>
    <property type="match status" value="1"/>
</dbReference>
<dbReference type="InterPro" id="IPR031165">
    <property type="entry name" value="GNAT_YJDJ"/>
</dbReference>
<evidence type="ECO:0000256" key="1">
    <source>
        <dbReference type="SAM" id="MobiDB-lite"/>
    </source>
</evidence>
<dbReference type="AlphaFoldDB" id="A0A1X6WU35"/>
<proteinExistence type="predicted"/>
<dbReference type="Gene3D" id="3.40.630.30">
    <property type="match status" value="1"/>
</dbReference>
<dbReference type="InterPro" id="IPR016181">
    <property type="entry name" value="Acyl_CoA_acyltransferase"/>
</dbReference>
<dbReference type="EMBL" id="FWFG01000020">
    <property type="protein sequence ID" value="SLM88691.1"/>
    <property type="molecule type" value="Genomic_DNA"/>
</dbReference>
<evidence type="ECO:0000259" key="2">
    <source>
        <dbReference type="PROSITE" id="PS51729"/>
    </source>
</evidence>
<keyword evidence="4" id="KW-1185">Reference proteome</keyword>
<sequence>MTEDTTPAETVDPADETVEVRENPGRNRFDILVGGRQAGFALFTTPAENPDDQRIFYHTVIDDAFGGRGLAGVLTRGALAASVEQGNRIVPVCPYVARWVRGHDDFADSVDRVKSVHLEAVRAVNAEADGTAS</sequence>
<dbReference type="OrthoDB" id="5405911at2"/>
<name>A0A1X6WU35_9MICO</name>
<accession>A0A1X6WU35</accession>
<reference evidence="3 4" key="1">
    <citation type="submission" date="2017-02" db="EMBL/GenBank/DDBJ databases">
        <authorList>
            <person name="Peterson S.W."/>
        </authorList>
    </citation>
    <scope>NUCLEOTIDE SEQUENCE [LARGE SCALE GENOMIC DNA]</scope>
    <source>
        <strain evidence="3 4">CIP104813</strain>
    </source>
</reference>